<name>A0A0B7K6G6_BIOOC</name>
<evidence type="ECO:0000313" key="2">
    <source>
        <dbReference type="EMBL" id="CEO50241.1"/>
    </source>
</evidence>
<protein>
    <submittedName>
        <fullName evidence="2">Uncharacterized protein</fullName>
    </submittedName>
</protein>
<feature type="compositionally biased region" description="Low complexity" evidence="1">
    <location>
        <begin position="1"/>
        <end position="16"/>
    </location>
</feature>
<sequence length="62" mass="6509">MILEGGVQWTGWTGQQLSTPKSPHPGHVSREGSPMGSKRHVYVLERISTTLSPAGGHSGADG</sequence>
<reference evidence="2" key="1">
    <citation type="submission" date="2015-01" db="EMBL/GenBank/DDBJ databases">
        <authorList>
            <person name="Durling Mikael"/>
        </authorList>
    </citation>
    <scope>NUCLEOTIDE SEQUENCE</scope>
</reference>
<dbReference type="EMBL" id="CDPU01000017">
    <property type="protein sequence ID" value="CEO50241.1"/>
    <property type="molecule type" value="Genomic_DNA"/>
</dbReference>
<accession>A0A0B7K6G6</accession>
<evidence type="ECO:0000256" key="1">
    <source>
        <dbReference type="SAM" id="MobiDB-lite"/>
    </source>
</evidence>
<organism evidence="2">
    <name type="scientific">Bionectria ochroleuca</name>
    <name type="common">Gliocladium roseum</name>
    <dbReference type="NCBI Taxonomy" id="29856"/>
    <lineage>
        <taxon>Eukaryota</taxon>
        <taxon>Fungi</taxon>
        <taxon>Dikarya</taxon>
        <taxon>Ascomycota</taxon>
        <taxon>Pezizomycotina</taxon>
        <taxon>Sordariomycetes</taxon>
        <taxon>Hypocreomycetidae</taxon>
        <taxon>Hypocreales</taxon>
        <taxon>Bionectriaceae</taxon>
        <taxon>Clonostachys</taxon>
    </lineage>
</organism>
<gene>
    <name evidence="2" type="ORF">BN869_000006298_1</name>
</gene>
<proteinExistence type="predicted"/>
<dbReference type="AlphaFoldDB" id="A0A0B7K6G6"/>
<feature type="region of interest" description="Disordered" evidence="1">
    <location>
        <begin position="1"/>
        <end position="37"/>
    </location>
</feature>